<dbReference type="OrthoDB" id="408631at2759"/>
<evidence type="ECO:0000313" key="5">
    <source>
        <dbReference type="EMBL" id="CCE84152.1"/>
    </source>
</evidence>
<reference evidence="4" key="1">
    <citation type="submission" date="2011-10" db="EMBL/GenBank/DDBJ databases">
        <authorList>
            <person name="Genoscope - CEA"/>
        </authorList>
    </citation>
    <scope>NUCLEOTIDE SEQUENCE</scope>
</reference>
<gene>
    <name evidence="4" type="primary">Piso0_003693</name>
    <name evidence="4" type="ORF">GNLVRS01_PISO0K00494g</name>
    <name evidence="5" type="ORF">GNLVRS01_PISO0L00495g</name>
</gene>
<keyword evidence="2" id="KW-0378">Hydrolase</keyword>
<dbReference type="Proteomes" id="UP000005222">
    <property type="component" value="Chromosome L"/>
</dbReference>
<dbReference type="SUPFAM" id="SSF53474">
    <property type="entry name" value="alpha/beta-Hydrolases"/>
    <property type="match status" value="1"/>
</dbReference>
<dbReference type="EMBL" id="FO082048">
    <property type="protein sequence ID" value="CCE84152.1"/>
    <property type="molecule type" value="Genomic_DNA"/>
</dbReference>
<dbReference type="STRING" id="559304.G8YAR7"/>
<feature type="domain" description="Alpha/beta hydrolase fold-3" evidence="3">
    <location>
        <begin position="115"/>
        <end position="329"/>
    </location>
</feature>
<dbReference type="eggNOG" id="KOG1515">
    <property type="taxonomic scope" value="Eukaryota"/>
</dbReference>
<dbReference type="InParanoid" id="G8YAR7"/>
<dbReference type="PANTHER" id="PTHR48081">
    <property type="entry name" value="AB HYDROLASE SUPERFAMILY PROTEIN C4A8.06C"/>
    <property type="match status" value="1"/>
</dbReference>
<evidence type="ECO:0000313" key="4">
    <source>
        <dbReference type="EMBL" id="CCE83121.1"/>
    </source>
</evidence>
<sequence>MAQNYTLQSDNSYPGGVPERPFKVDESMLGKLDPKYVDFFNSVLSKEPSILYTHRLPLETTKKGGNVIPGQSKPREMEKVVDIKLPSKHKPGMSIPARVFIPKGNKPEGGWPLFIWFHGGGWVLGNISTENSYCTKVADYSSAIVMTVDYRLAPENPFPSAVEDAFDATIWAFEHAPSELDVDRTNIALGGSSAGGNLTAVVTNKFVASDSCKDFPPIKHQILVVPVIDNTATPETHLSWRENEFTPQLPAEKMLWYKSLYLPDPKDHKDPEASPIFYSDENISKLPSCFIAAAECDVLRTEAEMYAEKLIQNKVETTIKIYKKVPHPVMVMDDILQQGEDLINDTTSSLKTAFSK</sequence>
<dbReference type="GO" id="GO:0016787">
    <property type="term" value="F:hydrolase activity"/>
    <property type="evidence" value="ECO:0007669"/>
    <property type="project" value="UniProtKB-KW"/>
</dbReference>
<keyword evidence="6" id="KW-1185">Reference proteome</keyword>
<evidence type="ECO:0000256" key="1">
    <source>
        <dbReference type="ARBA" id="ARBA00010515"/>
    </source>
</evidence>
<dbReference type="InterPro" id="IPR013094">
    <property type="entry name" value="AB_hydrolase_3"/>
</dbReference>
<dbReference type="InterPro" id="IPR002168">
    <property type="entry name" value="Lipase_GDXG_HIS_AS"/>
</dbReference>
<dbReference type="PANTHER" id="PTHR48081:SF8">
    <property type="entry name" value="ALPHA_BETA HYDROLASE FOLD-3 DOMAIN-CONTAINING PROTEIN-RELATED"/>
    <property type="match status" value="1"/>
</dbReference>
<dbReference type="AlphaFoldDB" id="G8YAR7"/>
<dbReference type="OMA" id="CPPDAFF"/>
<dbReference type="InterPro" id="IPR029058">
    <property type="entry name" value="AB_hydrolase_fold"/>
</dbReference>
<name>G8YAR7_PICSO</name>
<dbReference type="EMBL" id="FO082049">
    <property type="protein sequence ID" value="CCE83121.1"/>
    <property type="molecule type" value="Genomic_DNA"/>
</dbReference>
<evidence type="ECO:0000313" key="6">
    <source>
        <dbReference type="Proteomes" id="UP000005222"/>
    </source>
</evidence>
<dbReference type="InterPro" id="IPR050300">
    <property type="entry name" value="GDXG_lipolytic_enzyme"/>
</dbReference>
<accession>G8YAR7</accession>
<dbReference type="Proteomes" id="UP000005222">
    <property type="component" value="Chromosome K"/>
</dbReference>
<evidence type="ECO:0000259" key="3">
    <source>
        <dbReference type="Pfam" id="PF07859"/>
    </source>
</evidence>
<protein>
    <submittedName>
        <fullName evidence="4">Piso0_003693 protein</fullName>
    </submittedName>
</protein>
<organism evidence="4 6">
    <name type="scientific">Pichia sorbitophila (strain ATCC MYA-4447 / BCRC 22081 / CBS 7064 / NBRC 10061 / NRRL Y-12695)</name>
    <name type="common">Hybrid yeast</name>
    <dbReference type="NCBI Taxonomy" id="559304"/>
    <lineage>
        <taxon>Eukaryota</taxon>
        <taxon>Fungi</taxon>
        <taxon>Dikarya</taxon>
        <taxon>Ascomycota</taxon>
        <taxon>Saccharomycotina</taxon>
        <taxon>Pichiomycetes</taxon>
        <taxon>Debaryomycetaceae</taxon>
        <taxon>Millerozyma</taxon>
    </lineage>
</organism>
<reference evidence="6" key="2">
    <citation type="journal article" date="2012" name="G3 (Bethesda)">
        <title>Pichia sorbitophila, an interspecies yeast hybrid reveals early steps of genome resolution following polyploidization.</title>
        <authorList>
            <person name="Leh Louis V."/>
            <person name="Despons L."/>
            <person name="Friedrich A."/>
            <person name="Martin T."/>
            <person name="Durrens P."/>
            <person name="Casaregola S."/>
            <person name="Neuveglise C."/>
            <person name="Fairhead C."/>
            <person name="Marck C."/>
            <person name="Cruz J.A."/>
            <person name="Straub M.L."/>
            <person name="Kugler V."/>
            <person name="Sacerdot C."/>
            <person name="Uzunov Z."/>
            <person name="Thierry A."/>
            <person name="Weiss S."/>
            <person name="Bleykasten C."/>
            <person name="De Montigny J."/>
            <person name="Jacques N."/>
            <person name="Jung P."/>
            <person name="Lemaire M."/>
            <person name="Mallet S."/>
            <person name="Morel G."/>
            <person name="Richard G.F."/>
            <person name="Sarkar A."/>
            <person name="Savel G."/>
            <person name="Schacherer J."/>
            <person name="Seret M.L."/>
            <person name="Talla E."/>
            <person name="Samson G."/>
            <person name="Jubin C."/>
            <person name="Poulain J."/>
            <person name="Vacherie B."/>
            <person name="Barbe V."/>
            <person name="Pelletier E."/>
            <person name="Sherman D.J."/>
            <person name="Westhof E."/>
            <person name="Weissenbach J."/>
            <person name="Baret P.V."/>
            <person name="Wincker P."/>
            <person name="Gaillardin C."/>
            <person name="Dujon B."/>
            <person name="Souciet J.L."/>
        </authorList>
    </citation>
    <scope>NUCLEOTIDE SEQUENCE [LARGE SCALE GENOMIC DNA]</scope>
    <source>
        <strain evidence="6">ATCC MYA-4447 / BCRC 22081 / CBS 7064 / NBRC 10061 / NRRL Y-12695</strain>
    </source>
</reference>
<dbReference type="Pfam" id="PF07859">
    <property type="entry name" value="Abhydrolase_3"/>
    <property type="match status" value="1"/>
</dbReference>
<proteinExistence type="inferred from homology"/>
<dbReference type="PROSITE" id="PS01173">
    <property type="entry name" value="LIPASE_GDXG_HIS"/>
    <property type="match status" value="1"/>
</dbReference>
<dbReference type="Gene3D" id="3.40.50.1820">
    <property type="entry name" value="alpha/beta hydrolase"/>
    <property type="match status" value="1"/>
</dbReference>
<dbReference type="HOGENOM" id="CLU_012494_6_2_1"/>
<evidence type="ECO:0000256" key="2">
    <source>
        <dbReference type="ARBA" id="ARBA00022801"/>
    </source>
</evidence>
<comment type="similarity">
    <text evidence="1">Belongs to the 'GDXG' lipolytic enzyme family.</text>
</comment>